<dbReference type="NCBIfam" id="TIGR03998">
    <property type="entry name" value="thiol_BshC"/>
    <property type="match status" value="1"/>
</dbReference>
<dbReference type="Pfam" id="PF10079">
    <property type="entry name" value="Rossmann-like_BshC"/>
    <property type="match status" value="1"/>
</dbReference>
<keyword evidence="6" id="KW-1185">Reference proteome</keyword>
<accession>A0ABU3D3R8</accession>
<reference evidence="5 6" key="1">
    <citation type="submission" date="2023-09" db="EMBL/GenBank/DDBJ databases">
        <authorList>
            <person name="Rey-Velasco X."/>
        </authorList>
    </citation>
    <scope>NUCLEOTIDE SEQUENCE [LARGE SCALE GENOMIC DNA]</scope>
    <source>
        <strain evidence="5 6">F117</strain>
    </source>
</reference>
<evidence type="ECO:0000259" key="4">
    <source>
        <dbReference type="Pfam" id="PF24850"/>
    </source>
</evidence>
<evidence type="ECO:0000313" key="5">
    <source>
        <dbReference type="EMBL" id="MDT0676039.1"/>
    </source>
</evidence>
<evidence type="ECO:0000259" key="3">
    <source>
        <dbReference type="Pfam" id="PF10079"/>
    </source>
</evidence>
<proteinExistence type="inferred from homology"/>
<dbReference type="InterPro" id="IPR055398">
    <property type="entry name" value="Rossmann-like_BshC"/>
</dbReference>
<feature type="domain" description="Bacillithiol biosynthesis BshC C-terminal coiled-coil" evidence="4">
    <location>
        <begin position="381"/>
        <end position="535"/>
    </location>
</feature>
<evidence type="ECO:0000313" key="6">
    <source>
        <dbReference type="Proteomes" id="UP001262582"/>
    </source>
</evidence>
<sequence length="541" mass="63453">MPSECIPYSETNYFSRLILDYLDRKEDLKKFYSRYPEIDNFGQQIEEKMDSFSVENRKVLVEVLETQYENIHTSAATEANIKALGKTSTFTVTTGHQLNLFSGPLYFVYKIISTINLTRMLKEKYPEYDFVPVYWMATEDHDFEEISFFNLKGKKFKWNSTEERAGKTAVGYLSTEGLQEVFNLFSAEIGVGEDADFLKNLFETAYLKHDNLTNATRFLANELFRAYGLVILDAQDKKLKKLFVPYAKNELFQQISHEKTSKTAEALAGLGYNIQVNPREINLFYLTEDFRERIIEREGAFYVHEMENIKWSREELLAELEEHPERFSPNVVMRPLYEEVILPNLCYIGGGGELAYWFELKAYFEAENVTFPILLLRNSVLVQTEKQKSKRENLNISNKELFLKQYELINRKVRKISDIDIDFSPQKEHLKEQFQQMYELAEKTDKTFLGAVKAQEVKQLKGLEHLEKRLLKAQKRKLKDEVTRISKLQNELFPNGALQERQANFSEFYAQHGEEFITTLIEHLNPLDENFKILTFGQEQK</sequence>
<protein>
    <recommendedName>
        <fullName evidence="2">Putative cysteine ligase BshC</fullName>
        <ecNumber evidence="2">6.-.-.-</ecNumber>
    </recommendedName>
</protein>
<feature type="domain" description="Bacillithiol biosynthesis BshC N-terminal Rossmann-like" evidence="3">
    <location>
        <begin position="1"/>
        <end position="378"/>
    </location>
</feature>
<dbReference type="EMBL" id="JAVRHK010000003">
    <property type="protein sequence ID" value="MDT0676039.1"/>
    <property type="molecule type" value="Genomic_DNA"/>
</dbReference>
<dbReference type="RefSeq" id="WP_311502434.1">
    <property type="nucleotide sequence ID" value="NZ_JAVRHK010000003.1"/>
</dbReference>
<dbReference type="EC" id="6.-.-.-" evidence="2"/>
<name>A0ABU3D3R8_9FLAO</name>
<dbReference type="InterPro" id="IPR011199">
    <property type="entry name" value="Bacillithiol_biosynth_BshC"/>
</dbReference>
<evidence type="ECO:0000256" key="1">
    <source>
        <dbReference type="ARBA" id="ARBA00022598"/>
    </source>
</evidence>
<dbReference type="Pfam" id="PF24850">
    <property type="entry name" value="CC_BshC"/>
    <property type="match status" value="1"/>
</dbReference>
<comment type="caution">
    <text evidence="5">The sequence shown here is derived from an EMBL/GenBank/DDBJ whole genome shotgun (WGS) entry which is preliminary data.</text>
</comment>
<gene>
    <name evidence="2 5" type="primary">bshC</name>
    <name evidence="5" type="ORF">RM539_05525</name>
</gene>
<dbReference type="InterPro" id="IPR055399">
    <property type="entry name" value="CC_BshC"/>
</dbReference>
<evidence type="ECO:0000256" key="2">
    <source>
        <dbReference type="HAMAP-Rule" id="MF_01867"/>
    </source>
</evidence>
<dbReference type="PIRSF" id="PIRSF012535">
    <property type="entry name" value="UCP012535"/>
    <property type="match status" value="1"/>
</dbReference>
<keyword evidence="1 2" id="KW-0436">Ligase</keyword>
<organism evidence="5 6">
    <name type="scientific">Autumnicola musiva</name>
    <dbReference type="NCBI Taxonomy" id="3075589"/>
    <lineage>
        <taxon>Bacteria</taxon>
        <taxon>Pseudomonadati</taxon>
        <taxon>Bacteroidota</taxon>
        <taxon>Flavobacteriia</taxon>
        <taxon>Flavobacteriales</taxon>
        <taxon>Flavobacteriaceae</taxon>
        <taxon>Autumnicola</taxon>
    </lineage>
</organism>
<dbReference type="HAMAP" id="MF_01867">
    <property type="entry name" value="BshC"/>
    <property type="match status" value="1"/>
</dbReference>
<dbReference type="Proteomes" id="UP001262582">
    <property type="component" value="Unassembled WGS sequence"/>
</dbReference>
<comment type="similarity">
    <text evidence="2">Belongs to the BshC family.</text>
</comment>